<dbReference type="Proteomes" id="UP000037035">
    <property type="component" value="Unassembled WGS sequence"/>
</dbReference>
<organism evidence="1 2">
    <name type="scientific">Puccinia sorghi</name>
    <dbReference type="NCBI Taxonomy" id="27349"/>
    <lineage>
        <taxon>Eukaryota</taxon>
        <taxon>Fungi</taxon>
        <taxon>Dikarya</taxon>
        <taxon>Basidiomycota</taxon>
        <taxon>Pucciniomycotina</taxon>
        <taxon>Pucciniomycetes</taxon>
        <taxon>Pucciniales</taxon>
        <taxon>Pucciniaceae</taxon>
        <taxon>Puccinia</taxon>
    </lineage>
</organism>
<proteinExistence type="predicted"/>
<sequence length="57" mass="6338">CQVGSLQSSRGVSGSKERGECVGTRLKEKIYASIKRRKPGVVKAIQTFCKRRSTLRL</sequence>
<evidence type="ECO:0000313" key="1">
    <source>
        <dbReference type="EMBL" id="KNZ63638.1"/>
    </source>
</evidence>
<feature type="non-terminal residue" evidence="1">
    <location>
        <position position="1"/>
    </location>
</feature>
<dbReference type="EMBL" id="LAVV01001324">
    <property type="protein sequence ID" value="KNZ63638.1"/>
    <property type="molecule type" value="Genomic_DNA"/>
</dbReference>
<keyword evidence="2" id="KW-1185">Reference proteome</keyword>
<evidence type="ECO:0000313" key="2">
    <source>
        <dbReference type="Proteomes" id="UP000037035"/>
    </source>
</evidence>
<accession>A0A0L6VSE5</accession>
<dbReference type="AlphaFoldDB" id="A0A0L6VSE5"/>
<protein>
    <submittedName>
        <fullName evidence="1">Uncharacterized protein</fullName>
    </submittedName>
</protein>
<gene>
    <name evidence="1" type="ORF">VP01_11192g2</name>
</gene>
<dbReference type="OrthoDB" id="2514267at2759"/>
<dbReference type="STRING" id="27349.A0A0L6VSE5"/>
<comment type="caution">
    <text evidence="1">The sequence shown here is derived from an EMBL/GenBank/DDBJ whole genome shotgun (WGS) entry which is preliminary data.</text>
</comment>
<reference evidence="1 2" key="1">
    <citation type="submission" date="2015-08" db="EMBL/GenBank/DDBJ databases">
        <title>Next Generation Sequencing and Analysis of the Genome of Puccinia sorghi L Schw, the Causal Agent of Maize Common Rust.</title>
        <authorList>
            <person name="Rochi L."/>
            <person name="Burguener G."/>
            <person name="Darino M."/>
            <person name="Turjanski A."/>
            <person name="Kreff E."/>
            <person name="Dieguez M.J."/>
            <person name="Sacco F."/>
        </authorList>
    </citation>
    <scope>NUCLEOTIDE SEQUENCE [LARGE SCALE GENOMIC DNA]</scope>
    <source>
        <strain evidence="1 2">RO10H11247</strain>
    </source>
</reference>
<name>A0A0L6VSE5_9BASI</name>
<dbReference type="VEuPathDB" id="FungiDB:VP01_11192g2"/>